<name>A0A0E9N4L7_9BACT</name>
<reference evidence="1 2" key="1">
    <citation type="submission" date="2015-04" db="EMBL/GenBank/DDBJ databases">
        <title>Whole genome shotgun sequence of Flavihumibacter petaseus NBRC 106054.</title>
        <authorList>
            <person name="Miyazawa S."/>
            <person name="Hosoyama A."/>
            <person name="Hashimoto M."/>
            <person name="Noguchi M."/>
            <person name="Tsuchikane K."/>
            <person name="Ohji S."/>
            <person name="Yamazoe A."/>
            <person name="Ichikawa N."/>
            <person name="Kimura A."/>
            <person name="Fujita N."/>
        </authorList>
    </citation>
    <scope>NUCLEOTIDE SEQUENCE [LARGE SCALE GENOMIC DNA]</scope>
    <source>
        <strain evidence="1 2">NBRC 106054</strain>
    </source>
</reference>
<dbReference type="OrthoDB" id="9803667at2"/>
<dbReference type="Proteomes" id="UP000033121">
    <property type="component" value="Unassembled WGS sequence"/>
</dbReference>
<gene>
    <name evidence="1" type="ORF">FPE01S_03_07820</name>
</gene>
<dbReference type="EMBL" id="BBWV01000003">
    <property type="protein sequence ID" value="GAO44743.1"/>
    <property type="molecule type" value="Genomic_DNA"/>
</dbReference>
<keyword evidence="2" id="KW-1185">Reference proteome</keyword>
<organism evidence="1 2">
    <name type="scientific">Flavihumibacter petaseus NBRC 106054</name>
    <dbReference type="NCBI Taxonomy" id="1220578"/>
    <lineage>
        <taxon>Bacteria</taxon>
        <taxon>Pseudomonadati</taxon>
        <taxon>Bacteroidota</taxon>
        <taxon>Chitinophagia</taxon>
        <taxon>Chitinophagales</taxon>
        <taxon>Chitinophagaceae</taxon>
        <taxon>Flavihumibacter</taxon>
    </lineage>
</organism>
<dbReference type="RefSeq" id="WP_157474099.1">
    <property type="nucleotide sequence ID" value="NZ_BBWV01000003.1"/>
</dbReference>
<dbReference type="AlphaFoldDB" id="A0A0E9N4L7"/>
<comment type="caution">
    <text evidence="1">The sequence shown here is derived from an EMBL/GenBank/DDBJ whole genome shotgun (WGS) entry which is preliminary data.</text>
</comment>
<protein>
    <submittedName>
        <fullName evidence="1">Uncharacterized protein</fullName>
    </submittedName>
</protein>
<evidence type="ECO:0000313" key="2">
    <source>
        <dbReference type="Proteomes" id="UP000033121"/>
    </source>
</evidence>
<sequence length="78" mass="8540">MMNIGVKPTVDELNRTIEAISSTLTKISTVNTFRSLSSSGCAQSRNSKASPALQAQLAHDRDNARLALRHFKLKTRAI</sequence>
<accession>A0A0E9N4L7</accession>
<evidence type="ECO:0000313" key="1">
    <source>
        <dbReference type="EMBL" id="GAO44743.1"/>
    </source>
</evidence>
<proteinExistence type="predicted"/>